<dbReference type="InterPro" id="IPR036735">
    <property type="entry name" value="NGN_dom_sf"/>
</dbReference>
<dbReference type="RefSeq" id="WP_340276952.1">
    <property type="nucleotide sequence ID" value="NZ_JBAKIA010000019.1"/>
</dbReference>
<evidence type="ECO:0000256" key="1">
    <source>
        <dbReference type="ARBA" id="ARBA00023163"/>
    </source>
</evidence>
<evidence type="ECO:0000313" key="4">
    <source>
        <dbReference type="Proteomes" id="UP001385499"/>
    </source>
</evidence>
<evidence type="ECO:0000259" key="2">
    <source>
        <dbReference type="SMART" id="SM00738"/>
    </source>
</evidence>
<dbReference type="EMBL" id="JBAKIA010000019">
    <property type="protein sequence ID" value="MEJ8476424.1"/>
    <property type="molecule type" value="Genomic_DNA"/>
</dbReference>
<sequence>MTDIQSLIWFIASTNPRCEGRALKSLSQAGFETFCPMQTVRRKVWVKGKRRSKDVQKPLFTGYVFVGLDPANMAFGIARRCDGVASFVGVNGSPQRVSGARVSDLMAAQDMGMFDHREGHNRIVFEIGEKVVIDGGWIDGESATVTILPRKVGQDATVELDGRKIRLPMAMLRKVA</sequence>
<reference evidence="3 4" key="1">
    <citation type="submission" date="2024-02" db="EMBL/GenBank/DDBJ databases">
        <title>Roseibium algae sp. nov., isolated from marine alga (Grateloupia sp.), showing potential in myo-inositol conversion.</title>
        <authorList>
            <person name="Wang Y."/>
        </authorList>
    </citation>
    <scope>NUCLEOTIDE SEQUENCE [LARGE SCALE GENOMIC DNA]</scope>
    <source>
        <strain evidence="3 4">H3510</strain>
    </source>
</reference>
<protein>
    <submittedName>
        <fullName evidence="3">Transcription termination/antitermination NusG family protein</fullName>
    </submittedName>
</protein>
<feature type="domain" description="NusG-like N-terminal" evidence="2">
    <location>
        <begin position="6"/>
        <end position="109"/>
    </location>
</feature>
<dbReference type="Pfam" id="PF02357">
    <property type="entry name" value="NusG"/>
    <property type="match status" value="1"/>
</dbReference>
<dbReference type="Proteomes" id="UP001385499">
    <property type="component" value="Unassembled WGS sequence"/>
</dbReference>
<dbReference type="Gene3D" id="3.30.70.940">
    <property type="entry name" value="NusG, N-terminal domain"/>
    <property type="match status" value="1"/>
</dbReference>
<accession>A0ABU8TQH2</accession>
<evidence type="ECO:0000313" key="3">
    <source>
        <dbReference type="EMBL" id="MEJ8476424.1"/>
    </source>
</evidence>
<organism evidence="3 4">
    <name type="scientific">Roseibium algae</name>
    <dbReference type="NCBI Taxonomy" id="3123038"/>
    <lineage>
        <taxon>Bacteria</taxon>
        <taxon>Pseudomonadati</taxon>
        <taxon>Pseudomonadota</taxon>
        <taxon>Alphaproteobacteria</taxon>
        <taxon>Hyphomicrobiales</taxon>
        <taxon>Stappiaceae</taxon>
        <taxon>Roseibium</taxon>
    </lineage>
</organism>
<keyword evidence="4" id="KW-1185">Reference proteome</keyword>
<comment type="caution">
    <text evidence="3">The sequence shown here is derived from an EMBL/GenBank/DDBJ whole genome shotgun (WGS) entry which is preliminary data.</text>
</comment>
<keyword evidence="1" id="KW-0804">Transcription</keyword>
<proteinExistence type="predicted"/>
<dbReference type="InterPro" id="IPR006645">
    <property type="entry name" value="NGN-like_dom"/>
</dbReference>
<name>A0ABU8TQH2_9HYPH</name>
<gene>
    <name evidence="3" type="ORF">V6575_20225</name>
</gene>
<dbReference type="SMART" id="SM00738">
    <property type="entry name" value="NGN"/>
    <property type="match status" value="1"/>
</dbReference>
<dbReference type="SUPFAM" id="SSF82679">
    <property type="entry name" value="N-utilization substance G protein NusG, N-terminal domain"/>
    <property type="match status" value="1"/>
</dbReference>